<dbReference type="InterPro" id="IPR035979">
    <property type="entry name" value="RBD_domain_sf"/>
</dbReference>
<dbReference type="GO" id="GO:0007283">
    <property type="term" value="P:spermatogenesis"/>
    <property type="evidence" value="ECO:0007669"/>
    <property type="project" value="UniProtKB-KW"/>
</dbReference>
<organism evidence="13 14">
    <name type="scientific">Takifugu bimaculatus</name>
    <dbReference type="NCBI Taxonomy" id="433685"/>
    <lineage>
        <taxon>Eukaryota</taxon>
        <taxon>Metazoa</taxon>
        <taxon>Chordata</taxon>
        <taxon>Craniata</taxon>
        <taxon>Vertebrata</taxon>
        <taxon>Euteleostomi</taxon>
        <taxon>Actinopterygii</taxon>
        <taxon>Neopterygii</taxon>
        <taxon>Teleostei</taxon>
        <taxon>Neoteleostei</taxon>
        <taxon>Acanthomorphata</taxon>
        <taxon>Eupercaria</taxon>
        <taxon>Tetraodontiformes</taxon>
        <taxon>Tetradontoidea</taxon>
        <taxon>Tetraodontidae</taxon>
        <taxon>Takifugu</taxon>
    </lineage>
</organism>
<dbReference type="Proteomes" id="UP000516260">
    <property type="component" value="Chromosome 17"/>
</dbReference>
<keyword evidence="5" id="KW-0221">Differentiation</keyword>
<evidence type="ECO:0000256" key="3">
    <source>
        <dbReference type="ARBA" id="ARBA00022490"/>
    </source>
</evidence>
<evidence type="ECO:0000256" key="7">
    <source>
        <dbReference type="ARBA" id="ARBA00022884"/>
    </source>
</evidence>
<keyword evidence="6" id="KW-0744">Spermatogenesis</keyword>
<dbReference type="SMART" id="SM00360">
    <property type="entry name" value="RRM"/>
    <property type="match status" value="2"/>
</dbReference>
<evidence type="ECO:0000256" key="9">
    <source>
        <dbReference type="ARBA" id="ARBA00023254"/>
    </source>
</evidence>
<dbReference type="CDD" id="cd12492">
    <property type="entry name" value="RRM2_RBM46"/>
    <property type="match status" value="1"/>
</dbReference>
<dbReference type="Pfam" id="PF00076">
    <property type="entry name" value="RRM_1"/>
    <property type="match status" value="2"/>
</dbReference>
<dbReference type="AlphaFoldDB" id="A0A4Z2BVV7"/>
<dbReference type="GO" id="GO:0051321">
    <property type="term" value="P:meiotic cell cycle"/>
    <property type="evidence" value="ECO:0007669"/>
    <property type="project" value="UniProtKB-KW"/>
</dbReference>
<dbReference type="PANTHER" id="PTHR21245">
    <property type="entry name" value="HETEROGENEOUS NUCLEAR RIBONUCLEOPROTEIN"/>
    <property type="match status" value="1"/>
</dbReference>
<evidence type="ECO:0000259" key="12">
    <source>
        <dbReference type="PROSITE" id="PS50102"/>
    </source>
</evidence>
<dbReference type="GO" id="GO:0048477">
    <property type="term" value="P:oogenesis"/>
    <property type="evidence" value="ECO:0007669"/>
    <property type="project" value="UniProtKB-KW"/>
</dbReference>
<evidence type="ECO:0000256" key="1">
    <source>
        <dbReference type="ARBA" id="ARBA00004496"/>
    </source>
</evidence>
<evidence type="ECO:0000256" key="6">
    <source>
        <dbReference type="ARBA" id="ARBA00022871"/>
    </source>
</evidence>
<gene>
    <name evidence="13" type="ORF">fugu_015992</name>
</gene>
<dbReference type="Gene3D" id="3.30.70.330">
    <property type="match status" value="2"/>
</dbReference>
<feature type="domain" description="RRM" evidence="12">
    <location>
        <begin position="117"/>
        <end position="189"/>
    </location>
</feature>
<evidence type="ECO:0000256" key="8">
    <source>
        <dbReference type="ARBA" id="ARBA00022943"/>
    </source>
</evidence>
<evidence type="ECO:0000313" key="14">
    <source>
        <dbReference type="Proteomes" id="UP000516260"/>
    </source>
</evidence>
<evidence type="ECO:0000256" key="4">
    <source>
        <dbReference type="ARBA" id="ARBA00022737"/>
    </source>
</evidence>
<keyword evidence="3" id="KW-0963">Cytoplasm</keyword>
<evidence type="ECO:0000256" key="10">
    <source>
        <dbReference type="ARBA" id="ARBA00030581"/>
    </source>
</evidence>
<comment type="caution">
    <text evidence="13">The sequence shown here is derived from an EMBL/GenBank/DDBJ whole genome shotgun (WGS) entry which is preliminary data.</text>
</comment>
<dbReference type="InterPro" id="IPR012677">
    <property type="entry name" value="Nucleotide-bd_a/b_plait_sf"/>
</dbReference>
<keyword evidence="14" id="KW-1185">Reference proteome</keyword>
<accession>A0A4Z2BVV7</accession>
<dbReference type="EMBL" id="SWLE01000009">
    <property type="protein sequence ID" value="TNM96331.1"/>
    <property type="molecule type" value="Genomic_DNA"/>
</dbReference>
<name>A0A4Z2BVV7_9TELE</name>
<keyword evidence="8" id="KW-0896">Oogenesis</keyword>
<dbReference type="FunFam" id="3.30.70.330:FF:000027">
    <property type="entry name" value="Heterogeneous nuclear ribonucleoprotein q isoform"/>
    <property type="match status" value="1"/>
</dbReference>
<feature type="domain" description="RRM" evidence="12">
    <location>
        <begin position="22"/>
        <end position="104"/>
    </location>
</feature>
<dbReference type="SUPFAM" id="SSF54928">
    <property type="entry name" value="RNA-binding domain, RBD"/>
    <property type="match status" value="2"/>
</dbReference>
<dbReference type="GO" id="GO:0005737">
    <property type="term" value="C:cytoplasm"/>
    <property type="evidence" value="ECO:0007669"/>
    <property type="project" value="UniProtKB-SubCell"/>
</dbReference>
<dbReference type="InterPro" id="IPR000504">
    <property type="entry name" value="RRM_dom"/>
</dbReference>
<sequence>MLDNYKVRPGKFIGVCVSLDNCRLFIGSIPKEKTKDEVMAEMKKVTDGVVDVIMYPSSTDKSRNRGFAFVEYKSHKAAAMARRKLIPGTFQLWGQSIQVDWAEPEKDVEEEVMQRVRVIYVRNLMLSTTEETLFQEFSHFKPGSVERVKKLTDYAFVHYYCREDALAALAIMNGVQIDGATIEVMLAKPATIKEDSNGSRRHGNRGYLGNSSTASGGKVCMYRSNGGMMGGASNEDGHLRTMTLPSCMGSPVYTAQAGGDLIYQQHLHPQQAVCSAGRCKRAGSMDRFMESGLVLPEWSFL</sequence>
<evidence type="ECO:0000256" key="5">
    <source>
        <dbReference type="ARBA" id="ARBA00022782"/>
    </source>
</evidence>
<comment type="subcellular location">
    <subcellularLocation>
        <location evidence="1">Cytoplasm</location>
    </subcellularLocation>
</comment>
<dbReference type="NCBIfam" id="TIGR01648">
    <property type="entry name" value="hnRNP-R-Q"/>
    <property type="match status" value="1"/>
</dbReference>
<keyword evidence="4" id="KW-0677">Repeat</keyword>
<evidence type="ECO:0000256" key="11">
    <source>
        <dbReference type="PROSITE-ProRule" id="PRU00176"/>
    </source>
</evidence>
<dbReference type="PROSITE" id="PS50102">
    <property type="entry name" value="RRM"/>
    <property type="match status" value="2"/>
</dbReference>
<keyword evidence="7 11" id="KW-0694">RNA-binding</keyword>
<evidence type="ECO:0000313" key="13">
    <source>
        <dbReference type="EMBL" id="TNM96331.1"/>
    </source>
</evidence>
<evidence type="ECO:0000256" key="2">
    <source>
        <dbReference type="ARBA" id="ARBA00021018"/>
    </source>
</evidence>
<reference evidence="13 14" key="1">
    <citation type="submission" date="2019-04" db="EMBL/GenBank/DDBJ databases">
        <title>The sequence and de novo assembly of Takifugu bimaculatus genome using PacBio and Hi-C technologies.</title>
        <authorList>
            <person name="Xu P."/>
            <person name="Liu B."/>
            <person name="Zhou Z."/>
        </authorList>
    </citation>
    <scope>NUCLEOTIDE SEQUENCE [LARGE SCALE GENOMIC DNA]</scope>
    <source>
        <strain evidence="13">TB-2018</strain>
        <tissue evidence="13">Muscle</tissue>
    </source>
</reference>
<dbReference type="GO" id="GO:0003723">
    <property type="term" value="F:RNA binding"/>
    <property type="evidence" value="ECO:0007669"/>
    <property type="project" value="UniProtKB-UniRule"/>
</dbReference>
<dbReference type="InterPro" id="IPR006535">
    <property type="entry name" value="HnRNP_R/Q_splicing_fac"/>
</dbReference>
<dbReference type="InterPro" id="IPR034435">
    <property type="entry name" value="RBM46_RRM2"/>
</dbReference>
<proteinExistence type="predicted"/>
<keyword evidence="9" id="KW-0469">Meiosis</keyword>
<dbReference type="FunFam" id="3.30.70.330:FF:000022">
    <property type="entry name" value="APOBEC1 complementation factor isoform X1"/>
    <property type="match status" value="1"/>
</dbReference>
<protein>
    <recommendedName>
        <fullName evidence="2">Probable RNA-binding protein 46</fullName>
    </recommendedName>
    <alternativeName>
        <fullName evidence="10">RNA-binding motif protein 46</fullName>
    </alternativeName>
</protein>